<gene>
    <name evidence="12" type="ORF">BEWA_019370</name>
</gene>
<dbReference type="PANTHER" id="PTHR14159:SF0">
    <property type="entry name" value="ATAXIN-3-RELATED"/>
    <property type="match status" value="1"/>
</dbReference>
<evidence type="ECO:0000256" key="1">
    <source>
        <dbReference type="ARBA" id="ARBA00000707"/>
    </source>
</evidence>
<dbReference type="SMART" id="SM01246">
    <property type="entry name" value="Josephin"/>
    <property type="match status" value="1"/>
</dbReference>
<keyword evidence="10" id="KW-0539">Nucleus</keyword>
<keyword evidence="8" id="KW-0805">Transcription regulation</keyword>
<dbReference type="Proteomes" id="UP000031512">
    <property type="component" value="Chromosome 1"/>
</dbReference>
<dbReference type="PANTHER" id="PTHR14159">
    <property type="entry name" value="ATAXIN-3-RELATED"/>
    <property type="match status" value="1"/>
</dbReference>
<dbReference type="VEuPathDB" id="PiroplasmaDB:BEWA_019370"/>
<keyword evidence="9" id="KW-0804">Transcription</keyword>
<dbReference type="EC" id="3.4.19.12" evidence="3"/>
<dbReference type="InterPro" id="IPR033865">
    <property type="entry name" value="Ataxin-3"/>
</dbReference>
<evidence type="ECO:0000256" key="10">
    <source>
        <dbReference type="ARBA" id="ARBA00023242"/>
    </source>
</evidence>
<dbReference type="Pfam" id="PF02099">
    <property type="entry name" value="Josephin"/>
    <property type="match status" value="1"/>
</dbReference>
<accession>L0ATW9</accession>
<feature type="domain" description="Josephin" evidence="11">
    <location>
        <begin position="9"/>
        <end position="166"/>
    </location>
</feature>
<protein>
    <recommendedName>
        <fullName evidence="3">ubiquitinyl hydrolase 1</fullName>
        <ecNumber evidence="3">3.4.19.12</ecNumber>
    </recommendedName>
</protein>
<evidence type="ECO:0000256" key="5">
    <source>
        <dbReference type="ARBA" id="ARBA00022786"/>
    </source>
</evidence>
<name>L0ATW9_THEEQ</name>
<organism evidence="12 13">
    <name type="scientific">Theileria equi strain WA</name>
    <dbReference type="NCBI Taxonomy" id="1537102"/>
    <lineage>
        <taxon>Eukaryota</taxon>
        <taxon>Sar</taxon>
        <taxon>Alveolata</taxon>
        <taxon>Apicomplexa</taxon>
        <taxon>Aconoidasida</taxon>
        <taxon>Piroplasmida</taxon>
        <taxon>Theileriidae</taxon>
        <taxon>Theileria</taxon>
    </lineage>
</organism>
<evidence type="ECO:0000259" key="11">
    <source>
        <dbReference type="SMART" id="SM01246"/>
    </source>
</evidence>
<comment type="catalytic activity">
    <reaction evidence="1">
        <text>Thiol-dependent hydrolysis of ester, thioester, amide, peptide and isopeptide bonds formed by the C-terminal Gly of ubiquitin (a 76-residue protein attached to proteins as an intracellular targeting signal).</text>
        <dbReference type="EC" id="3.4.19.12"/>
    </reaction>
</comment>
<evidence type="ECO:0000256" key="6">
    <source>
        <dbReference type="ARBA" id="ARBA00022801"/>
    </source>
</evidence>
<keyword evidence="7" id="KW-0788">Thiol protease</keyword>
<evidence type="ECO:0000256" key="3">
    <source>
        <dbReference type="ARBA" id="ARBA00012759"/>
    </source>
</evidence>
<dbReference type="GO" id="GO:0005634">
    <property type="term" value="C:nucleus"/>
    <property type="evidence" value="ECO:0007669"/>
    <property type="project" value="UniProtKB-SubCell"/>
</dbReference>
<evidence type="ECO:0000256" key="9">
    <source>
        <dbReference type="ARBA" id="ARBA00023163"/>
    </source>
</evidence>
<dbReference type="KEGG" id="beq:BEWA_019370"/>
<keyword evidence="13" id="KW-1185">Reference proteome</keyword>
<dbReference type="EMBL" id="CP001669">
    <property type="protein sequence ID" value="AFZ79092.1"/>
    <property type="molecule type" value="Genomic_DNA"/>
</dbReference>
<keyword evidence="6" id="KW-0378">Hydrolase</keyword>
<evidence type="ECO:0000256" key="2">
    <source>
        <dbReference type="ARBA" id="ARBA00004123"/>
    </source>
</evidence>
<dbReference type="OrthoDB" id="10063692at2759"/>
<dbReference type="Gene3D" id="1.10.287.10">
    <property type="entry name" value="S15/NS1, RNA-binding"/>
    <property type="match status" value="1"/>
</dbReference>
<dbReference type="RefSeq" id="XP_004828758.1">
    <property type="nucleotide sequence ID" value="XM_004828701.1"/>
</dbReference>
<keyword evidence="4" id="KW-0645">Protease</keyword>
<dbReference type="AlphaFoldDB" id="L0ATW9"/>
<evidence type="ECO:0000256" key="8">
    <source>
        <dbReference type="ARBA" id="ARBA00023015"/>
    </source>
</evidence>
<dbReference type="STRING" id="1537102.L0ATW9"/>
<dbReference type="GO" id="GO:0006508">
    <property type="term" value="P:proteolysis"/>
    <property type="evidence" value="ECO:0007669"/>
    <property type="project" value="UniProtKB-KW"/>
</dbReference>
<dbReference type="Gene3D" id="3.90.70.40">
    <property type="match status" value="1"/>
</dbReference>
<dbReference type="eggNOG" id="KOG2935">
    <property type="taxonomic scope" value="Eukaryota"/>
</dbReference>
<sequence>MTKLIYWELQDPDESTCGVHSINAILQGPIVDYEELYRASLEIEELERQFLLEAGIIPDEYYKTENAHHRRTAFDFTALERVLGNHNYICERCKTNSLSHEQIDSSIAFLCNVSGHWLSMREVHDGRWFVIDSLKTGPIELDKANLYNHINEIILRNQSVFIVKNKDNKELPVYTHQEGKLRKHQRYTEI</sequence>
<proteinExistence type="predicted"/>
<evidence type="ECO:0000256" key="7">
    <source>
        <dbReference type="ARBA" id="ARBA00022807"/>
    </source>
</evidence>
<reference evidence="12 13" key="1">
    <citation type="journal article" date="2012" name="BMC Genomics">
        <title>Comparative genomic analysis and phylogenetic position of Theileria equi.</title>
        <authorList>
            <person name="Kappmeyer L.S."/>
            <person name="Thiagarajan M."/>
            <person name="Herndon D.R."/>
            <person name="Ramsay J.D."/>
            <person name="Caler E."/>
            <person name="Djikeng A."/>
            <person name="Gillespie J.J."/>
            <person name="Lau A.O."/>
            <person name="Roalson E.H."/>
            <person name="Silva J.C."/>
            <person name="Silva M.G."/>
            <person name="Suarez C.E."/>
            <person name="Ueti M.W."/>
            <person name="Nene V.M."/>
            <person name="Mealey R.H."/>
            <person name="Knowles D.P."/>
            <person name="Brayton K.A."/>
        </authorList>
    </citation>
    <scope>NUCLEOTIDE SEQUENCE [LARGE SCALE GENOMIC DNA]</scope>
    <source>
        <strain evidence="12 13">WA</strain>
    </source>
</reference>
<dbReference type="GeneID" id="15806094"/>
<dbReference type="InterPro" id="IPR006155">
    <property type="entry name" value="Josephin"/>
</dbReference>
<dbReference type="GO" id="GO:0016579">
    <property type="term" value="P:protein deubiquitination"/>
    <property type="evidence" value="ECO:0007669"/>
    <property type="project" value="InterPro"/>
</dbReference>
<evidence type="ECO:0000313" key="12">
    <source>
        <dbReference type="EMBL" id="AFZ79092.1"/>
    </source>
</evidence>
<dbReference type="GO" id="GO:0004843">
    <property type="term" value="F:cysteine-type deubiquitinase activity"/>
    <property type="evidence" value="ECO:0007669"/>
    <property type="project" value="UniProtKB-EC"/>
</dbReference>
<keyword evidence="5" id="KW-0833">Ubl conjugation pathway</keyword>
<evidence type="ECO:0000313" key="13">
    <source>
        <dbReference type="Proteomes" id="UP000031512"/>
    </source>
</evidence>
<comment type="subcellular location">
    <subcellularLocation>
        <location evidence="2">Nucleus</location>
    </subcellularLocation>
</comment>
<evidence type="ECO:0000256" key="4">
    <source>
        <dbReference type="ARBA" id="ARBA00022670"/>
    </source>
</evidence>